<organism evidence="2 3">
    <name type="scientific">Shimia haliotis</name>
    <dbReference type="NCBI Taxonomy" id="1280847"/>
    <lineage>
        <taxon>Bacteria</taxon>
        <taxon>Pseudomonadati</taxon>
        <taxon>Pseudomonadota</taxon>
        <taxon>Alphaproteobacteria</taxon>
        <taxon>Rhodobacterales</taxon>
        <taxon>Roseobacteraceae</taxon>
    </lineage>
</organism>
<evidence type="ECO:0000256" key="1">
    <source>
        <dbReference type="SAM" id="Phobius"/>
    </source>
</evidence>
<dbReference type="OrthoDB" id="7161641at2"/>
<sequence>MIGYEGQPITDQPEAQTLTEQAENTTAETKPARRGARRARGFGLVMLLALLVPAAAGAILLVAVAGGPVVLPEWARERAERVLDRQLAAVDVRFGEMSLVLEDNWDPKLRVTGLELAPQQGGAVLRLEQVDLQLAMEPLLGRQVAPRSVQVAGVNLKVMRRANGTVNVSLGQGEGGLQRDAALTSIGQDIEAVLSRPGFRFLETFDIEDVTLRYEDSLSKRAWTIDGGRLALQRDGDDVSISSHMTLLGGRSFATTLEGSVTTSFDSGTVQVGLKFEDAPSEELASQVAALSWLEVLRAPISGAMRVEIDDAGALGSISATLSASAGFVQPNDEVVPIPFESLRSYLTYDPATQRIGFDELSVTADWLRASVSGQALLRDFESGLPNALLAQLTLNSFEATPETLGDTSVGLDTSYMDFRLQLNPFDLELGQLVINQSGMQMSLKGDLSAGSQGWEYGLDGHMNGVEPAQVLALWPVQFKDKLRKWIDENIFAAKLSDVNLALRSRVGQPPDVYADFQFRDAVVKAVKTMPPVEGGRGFAVFTDNKFHVGVEGGYVTPDTGGTIDVAGSSFVVLNTRLKQSPGQADVKAVGSIEAAASLLNRPPLSVFDKANLPVAIAKGRVEAEGRLDFIMKPKLPAEEVRFDVTGRLIRVDSDVLLQGSRLRGDLMLAATNDAVEIFGPGRVGAVPVQARWFAKLGKPGAEGSGDSSITGQVELSAAVLEEFNVGLPSGTVSGRGEADFSVDFRKGQVPRLTVSSDLKGVGLASPPIGWRKPANSSGQFDMAMTLGKQPRVDALSLKAAGLDAKGSVTLSEGGALEVVDVPEFTLGRWLTGAMRLRGRGAGVAPAIEMLGGRFDMRAMPEFGGASTQGSGQSGPITGRLDEAIIANNIVVRDASFALTTQNGLSGTFDGALAGHVPISGKLGLHPNGTAIEVTSPNAGGVVQAMGLVAQADKGNLLLRLVPREQKDVYDGLLKIEDIKVQSLPSFAELLNAVSVVGLLEQLNGPGLLFNEVHSVFRMAPGEIVIGEASAVGASMGLSADGRYLTTQGILDIQGVLSPIYAVNVIGRPISKRGEGLIGFNYELKGPAKDPSISVNPLSALTPGFFREIFRRAPPDLSN</sequence>
<accession>A0A1I4BDV7</accession>
<dbReference type="PANTHER" id="PTHR30441">
    <property type="entry name" value="DUF748 DOMAIN-CONTAINING PROTEIN"/>
    <property type="match status" value="1"/>
</dbReference>
<dbReference type="InterPro" id="IPR052894">
    <property type="entry name" value="AsmA-related"/>
</dbReference>
<dbReference type="GO" id="GO:0005886">
    <property type="term" value="C:plasma membrane"/>
    <property type="evidence" value="ECO:0007669"/>
    <property type="project" value="TreeGrafter"/>
</dbReference>
<dbReference type="AlphaFoldDB" id="A0A1I4BDV7"/>
<keyword evidence="1" id="KW-0472">Membrane</keyword>
<dbReference type="Proteomes" id="UP000198851">
    <property type="component" value="Unassembled WGS sequence"/>
</dbReference>
<dbReference type="PANTHER" id="PTHR30441:SF8">
    <property type="entry name" value="DUF748 DOMAIN-CONTAINING PROTEIN"/>
    <property type="match status" value="1"/>
</dbReference>
<proteinExistence type="predicted"/>
<name>A0A1I4BDV7_9RHOB</name>
<feature type="transmembrane region" description="Helical" evidence="1">
    <location>
        <begin position="42"/>
        <end position="71"/>
    </location>
</feature>
<dbReference type="RefSeq" id="WP_093320827.1">
    <property type="nucleotide sequence ID" value="NZ_FOSZ01000001.1"/>
</dbReference>
<dbReference type="GO" id="GO:0090313">
    <property type="term" value="P:regulation of protein targeting to membrane"/>
    <property type="evidence" value="ECO:0007669"/>
    <property type="project" value="TreeGrafter"/>
</dbReference>
<keyword evidence="1" id="KW-1133">Transmembrane helix</keyword>
<keyword evidence="1" id="KW-0812">Transmembrane</keyword>
<protein>
    <submittedName>
        <fullName evidence="2">Uncharacterized protein</fullName>
    </submittedName>
</protein>
<keyword evidence="3" id="KW-1185">Reference proteome</keyword>
<evidence type="ECO:0000313" key="3">
    <source>
        <dbReference type="Proteomes" id="UP000198851"/>
    </source>
</evidence>
<dbReference type="STRING" id="1280847.SAMN04488036_101938"/>
<evidence type="ECO:0000313" key="2">
    <source>
        <dbReference type="EMBL" id="SFK66151.1"/>
    </source>
</evidence>
<dbReference type="EMBL" id="FOSZ01000001">
    <property type="protein sequence ID" value="SFK66151.1"/>
    <property type="molecule type" value="Genomic_DNA"/>
</dbReference>
<gene>
    <name evidence="2" type="ORF">SAMN04488036_101938</name>
</gene>
<reference evidence="3" key="1">
    <citation type="submission" date="2016-10" db="EMBL/GenBank/DDBJ databases">
        <authorList>
            <person name="Varghese N."/>
            <person name="Submissions S."/>
        </authorList>
    </citation>
    <scope>NUCLEOTIDE SEQUENCE [LARGE SCALE GENOMIC DNA]</scope>
    <source>
        <strain evidence="3">DSM 28453</strain>
    </source>
</reference>